<evidence type="ECO:0000313" key="2">
    <source>
        <dbReference type="EMBL" id="QDZ21402.1"/>
    </source>
</evidence>
<feature type="compositionally biased region" description="Low complexity" evidence="1">
    <location>
        <begin position="1"/>
        <end position="20"/>
    </location>
</feature>
<accession>A0A5B8MQ27</accession>
<keyword evidence="3" id="KW-1185">Reference proteome</keyword>
<dbReference type="STRING" id="1764295.A0A5B8MQ27"/>
<reference evidence="2 3" key="1">
    <citation type="submission" date="2018-07" db="EMBL/GenBank/DDBJ databases">
        <title>The complete nuclear genome of the prasinophyte Chloropicon primus (CCMP1205).</title>
        <authorList>
            <person name="Pombert J.-F."/>
            <person name="Otis C."/>
            <person name="Turmel M."/>
            <person name="Lemieux C."/>
        </authorList>
    </citation>
    <scope>NUCLEOTIDE SEQUENCE [LARGE SCALE GENOMIC DNA]</scope>
    <source>
        <strain evidence="2 3">CCMP1205</strain>
    </source>
</reference>
<evidence type="ECO:0000256" key="1">
    <source>
        <dbReference type="SAM" id="MobiDB-lite"/>
    </source>
</evidence>
<dbReference type="InterPro" id="IPR021325">
    <property type="entry name" value="CCB2/CCB4"/>
</dbReference>
<dbReference type="EMBL" id="CP031038">
    <property type="protein sequence ID" value="QDZ21402.1"/>
    <property type="molecule type" value="Genomic_DNA"/>
</dbReference>
<protein>
    <submittedName>
        <fullName evidence="2">Subunit B of cofactor assembly of complex C</fullName>
    </submittedName>
</protein>
<dbReference type="PANTHER" id="PTHR36403:SF1">
    <property type="entry name" value="PROTEIN COFACTOR ASSEMBLY OF COMPLEX C SUBUNIT B CCB2, CHLOROPLASTIC"/>
    <property type="match status" value="1"/>
</dbReference>
<evidence type="ECO:0000313" key="3">
    <source>
        <dbReference type="Proteomes" id="UP000316726"/>
    </source>
</evidence>
<organism evidence="2 3">
    <name type="scientific">Chloropicon primus</name>
    <dbReference type="NCBI Taxonomy" id="1764295"/>
    <lineage>
        <taxon>Eukaryota</taxon>
        <taxon>Viridiplantae</taxon>
        <taxon>Chlorophyta</taxon>
        <taxon>Chloropicophyceae</taxon>
        <taxon>Chloropicales</taxon>
        <taxon>Chloropicaceae</taxon>
        <taxon>Chloropicon</taxon>
    </lineage>
</organism>
<feature type="region of interest" description="Disordered" evidence="1">
    <location>
        <begin position="1"/>
        <end position="45"/>
    </location>
</feature>
<feature type="compositionally biased region" description="Low complexity" evidence="1">
    <location>
        <begin position="31"/>
        <end position="43"/>
    </location>
</feature>
<sequence>MRGCATSASTSGARSGSLLRVGSDDGRRHGSGFSRRGSSPSRRTPVWFRRKGSATVRVDATDDDADIDISVFQFTLGIPGIPDEQVPRILGTFTCFLLALNHFTAGYVDGAQVRSEVVALILGATCIALPTLNSAISFNNSSILSQAERTVGNTKELFYLCQDRGEDTMKELAWVSFALLKNTNSAFVLYAEDGKVMLARGSFKIPGLPTGIPVTENYPMDRVLCTSFEMTGGFAVLQKLAGEGTVCLENRFAIDRYGLYKDLCFVAKGIESVVVSRAGENGVLIAGANAAKAFSTKQQKWIANVAKKLSSS</sequence>
<gene>
    <name evidence="2" type="ORF">A3770_05p39200</name>
</gene>
<dbReference type="AlphaFoldDB" id="A0A5B8MQ27"/>
<dbReference type="GO" id="GO:0010190">
    <property type="term" value="P:cytochrome b6f complex assembly"/>
    <property type="evidence" value="ECO:0007669"/>
    <property type="project" value="InterPro"/>
</dbReference>
<name>A0A5B8MQ27_9CHLO</name>
<dbReference type="Proteomes" id="UP000316726">
    <property type="component" value="Chromosome 5"/>
</dbReference>
<proteinExistence type="predicted"/>
<dbReference type="PANTHER" id="PTHR36403">
    <property type="entry name" value="PROTEIN COFACTOR ASSEMBLY OF COMPLEX C SUBUNIT B CCB2, CHLOROPLASTIC"/>
    <property type="match status" value="1"/>
</dbReference>
<dbReference type="OrthoDB" id="514937at2759"/>
<dbReference type="Pfam" id="PF11152">
    <property type="entry name" value="CCB2_CCB4"/>
    <property type="match status" value="1"/>
</dbReference>
<dbReference type="InterPro" id="IPR044970">
    <property type="entry name" value="CCB2"/>
</dbReference>